<evidence type="ECO:0000313" key="2">
    <source>
        <dbReference type="EMBL" id="EIM55908.1"/>
    </source>
</evidence>
<evidence type="ECO:0000256" key="1">
    <source>
        <dbReference type="SAM" id="Coils"/>
    </source>
</evidence>
<proteinExistence type="predicted"/>
<sequence>MERKDTKDIDLDELKRQRKAFKEQTEEEDLNLQTRIQKTIDGCEMLGVRNTRLRMMLEDSVHEMRRQRQRLLSSRDDFLDHMDRRIRTLEDEKEELRRKERDAAQT</sequence>
<feature type="coiled-coil region" evidence="1">
    <location>
        <begin position="79"/>
        <end position="106"/>
    </location>
</feature>
<reference evidence="2 3" key="2">
    <citation type="submission" date="2012-02" db="EMBL/GenBank/DDBJ databases">
        <title>Improved High-Quality Draft sequence of Eubacterium cellulosolvens 6.</title>
        <authorList>
            <consortium name="US DOE Joint Genome Institute"/>
            <person name="Lucas S."/>
            <person name="Han J."/>
            <person name="Lapidus A."/>
            <person name="Cheng J.-F."/>
            <person name="Goodwin L."/>
            <person name="Pitluck S."/>
            <person name="Peters L."/>
            <person name="Mikhailova N."/>
            <person name="Gu W."/>
            <person name="Detter J.C."/>
            <person name="Han C."/>
            <person name="Tapia R."/>
            <person name="Land M."/>
            <person name="Hauser L."/>
            <person name="Kyrpides N."/>
            <person name="Ivanova N."/>
            <person name="Pagani I."/>
            <person name="Johnson E."/>
            <person name="Mukhopadhyay B."/>
            <person name="Anderson I."/>
            <person name="Woyke T."/>
        </authorList>
    </citation>
    <scope>NUCLEOTIDE SEQUENCE [LARGE SCALE GENOMIC DNA]</scope>
    <source>
        <strain evidence="2 3">6</strain>
    </source>
</reference>
<organism evidence="2 3">
    <name type="scientific">Eubacterium cellulosolvens (strain ATCC 43171 / JCM 9499 / 6)</name>
    <name type="common">Cillobacterium cellulosolvens</name>
    <dbReference type="NCBI Taxonomy" id="633697"/>
    <lineage>
        <taxon>Bacteria</taxon>
        <taxon>Bacillati</taxon>
        <taxon>Bacillota</taxon>
        <taxon>Clostridia</taxon>
        <taxon>Eubacteriales</taxon>
        <taxon>Eubacteriaceae</taxon>
        <taxon>Eubacterium</taxon>
    </lineage>
</organism>
<name>I5AQ35_EUBC6</name>
<feature type="coiled-coil region" evidence="1">
    <location>
        <begin position="4"/>
        <end position="31"/>
    </location>
</feature>
<dbReference type="EMBL" id="CM001487">
    <property type="protein sequence ID" value="EIM55908.1"/>
    <property type="molecule type" value="Genomic_DNA"/>
</dbReference>
<dbReference type="STRING" id="633697.EubceDRAFT1_0035"/>
<keyword evidence="3" id="KW-1185">Reference proteome</keyword>
<dbReference type="Proteomes" id="UP000005753">
    <property type="component" value="Chromosome"/>
</dbReference>
<protein>
    <submittedName>
        <fullName evidence="2">Uncharacterized protein</fullName>
    </submittedName>
</protein>
<evidence type="ECO:0000313" key="3">
    <source>
        <dbReference type="Proteomes" id="UP000005753"/>
    </source>
</evidence>
<dbReference type="AlphaFoldDB" id="I5AQ35"/>
<keyword evidence="1" id="KW-0175">Coiled coil</keyword>
<accession>I5AQ35</accession>
<dbReference type="HOGENOM" id="CLU_2167182_0_0_9"/>
<reference evidence="2 3" key="1">
    <citation type="submission" date="2010-08" db="EMBL/GenBank/DDBJ databases">
        <authorList>
            <consortium name="US DOE Joint Genome Institute (JGI-PGF)"/>
            <person name="Lucas S."/>
            <person name="Copeland A."/>
            <person name="Lapidus A."/>
            <person name="Cheng J.-F."/>
            <person name="Bruce D."/>
            <person name="Goodwin L."/>
            <person name="Pitluck S."/>
            <person name="Land M.L."/>
            <person name="Hauser L."/>
            <person name="Chang Y.-J."/>
            <person name="Anderson I.J."/>
            <person name="Johnson E."/>
            <person name="Mulhopadhyay B."/>
            <person name="Kyrpides N."/>
            <person name="Woyke T.J."/>
        </authorList>
    </citation>
    <scope>NUCLEOTIDE SEQUENCE [LARGE SCALE GENOMIC DNA]</scope>
    <source>
        <strain evidence="2 3">6</strain>
    </source>
</reference>
<gene>
    <name evidence="2" type="ORF">EubceDRAFT1_0035</name>
</gene>